<dbReference type="InterPro" id="IPR001537">
    <property type="entry name" value="SpoU_MeTrfase"/>
</dbReference>
<proteinExistence type="predicted"/>
<evidence type="ECO:0000313" key="5">
    <source>
        <dbReference type="Proteomes" id="UP000230353"/>
    </source>
</evidence>
<reference evidence="5" key="1">
    <citation type="submission" date="2017-09" db="EMBL/GenBank/DDBJ databases">
        <title>Depth-based differentiation of microbial function through sediment-hosted aquifers and enrichment of novel symbionts in the deep terrestrial subsurface.</title>
        <authorList>
            <person name="Probst A.J."/>
            <person name="Ladd B."/>
            <person name="Jarett J.K."/>
            <person name="Geller-Mcgrath D.E."/>
            <person name="Sieber C.M.K."/>
            <person name="Emerson J.B."/>
            <person name="Anantharaman K."/>
            <person name="Thomas B.C."/>
            <person name="Malmstrom R."/>
            <person name="Stieglmeier M."/>
            <person name="Klingl A."/>
            <person name="Woyke T."/>
            <person name="Ryan C.M."/>
            <person name="Banfield J.F."/>
        </authorList>
    </citation>
    <scope>NUCLEOTIDE SEQUENCE [LARGE SCALE GENOMIC DNA]</scope>
</reference>
<dbReference type="GO" id="GO:0032259">
    <property type="term" value="P:methylation"/>
    <property type="evidence" value="ECO:0007669"/>
    <property type="project" value="UniProtKB-KW"/>
</dbReference>
<dbReference type="InterPro" id="IPR004441">
    <property type="entry name" value="rRNA_MeTrfase_TrmH"/>
</dbReference>
<organism evidence="4 5">
    <name type="scientific">Candidatus Tagabacteria bacterium CG09_land_8_20_14_0_10_41_14</name>
    <dbReference type="NCBI Taxonomy" id="1975021"/>
    <lineage>
        <taxon>Bacteria</taxon>
        <taxon>Candidatus Tagaibacteriota</taxon>
    </lineage>
</organism>
<dbReference type="Pfam" id="PF00588">
    <property type="entry name" value="SpoU_methylase"/>
    <property type="match status" value="1"/>
</dbReference>
<feature type="domain" description="tRNA/rRNA methyltransferase SpoU type" evidence="3">
    <location>
        <begin position="5"/>
        <end position="153"/>
    </location>
</feature>
<protein>
    <submittedName>
        <fullName evidence="4">RNA methyltransferase</fullName>
    </submittedName>
</protein>
<evidence type="ECO:0000259" key="3">
    <source>
        <dbReference type="Pfam" id="PF00588"/>
    </source>
</evidence>
<dbReference type="Gene3D" id="3.40.1280.10">
    <property type="match status" value="1"/>
</dbReference>
<dbReference type="GO" id="GO:0008173">
    <property type="term" value="F:RNA methyltransferase activity"/>
    <property type="evidence" value="ECO:0007669"/>
    <property type="project" value="InterPro"/>
</dbReference>
<dbReference type="PANTHER" id="PTHR46429">
    <property type="entry name" value="23S RRNA (GUANOSINE-2'-O-)-METHYLTRANSFERASE RLMB"/>
    <property type="match status" value="1"/>
</dbReference>
<dbReference type="AlphaFoldDB" id="A0A2H0WL57"/>
<dbReference type="Proteomes" id="UP000230353">
    <property type="component" value="Unassembled WGS sequence"/>
</dbReference>
<dbReference type="GO" id="GO:0005829">
    <property type="term" value="C:cytosol"/>
    <property type="evidence" value="ECO:0007669"/>
    <property type="project" value="TreeGrafter"/>
</dbReference>
<dbReference type="PANTHER" id="PTHR46429:SF1">
    <property type="entry name" value="23S RRNA (GUANOSINE-2'-O-)-METHYLTRANSFERASE RLMB"/>
    <property type="match status" value="1"/>
</dbReference>
<dbReference type="InterPro" id="IPR029028">
    <property type="entry name" value="Alpha/beta_knot_MTases"/>
</dbReference>
<keyword evidence="2 4" id="KW-0808">Transferase</keyword>
<dbReference type="CDD" id="cd18097">
    <property type="entry name" value="SpoU-like"/>
    <property type="match status" value="1"/>
</dbReference>
<accession>A0A2H0WL57</accession>
<sequence length="156" mass="17500">MKKEIYLILHNIRSLHNVGSIFRTADAAGAGKIYLTGYTPSPIDIFGKSKKEIAKTALGAEKFIPWEKHRNITTLIKKLNYRGETSIVGVEQDKKAINYKKFRPKYPLALIFGNEVRGLSKQILKKCAQIIEIPMLGKKESLNVTVAAGIILFELN</sequence>
<dbReference type="GO" id="GO:0003723">
    <property type="term" value="F:RNA binding"/>
    <property type="evidence" value="ECO:0007669"/>
    <property type="project" value="InterPro"/>
</dbReference>
<dbReference type="GO" id="GO:0006396">
    <property type="term" value="P:RNA processing"/>
    <property type="evidence" value="ECO:0007669"/>
    <property type="project" value="InterPro"/>
</dbReference>
<dbReference type="SUPFAM" id="SSF75217">
    <property type="entry name" value="alpha/beta knot"/>
    <property type="match status" value="1"/>
</dbReference>
<evidence type="ECO:0000313" key="4">
    <source>
        <dbReference type="EMBL" id="PIS13377.1"/>
    </source>
</evidence>
<dbReference type="EMBL" id="PEZL01000031">
    <property type="protein sequence ID" value="PIS13377.1"/>
    <property type="molecule type" value="Genomic_DNA"/>
</dbReference>
<dbReference type="InterPro" id="IPR029026">
    <property type="entry name" value="tRNA_m1G_MTases_N"/>
</dbReference>
<evidence type="ECO:0000256" key="2">
    <source>
        <dbReference type="ARBA" id="ARBA00022679"/>
    </source>
</evidence>
<name>A0A2H0WL57_9BACT</name>
<keyword evidence="1 4" id="KW-0489">Methyltransferase</keyword>
<evidence type="ECO:0000256" key="1">
    <source>
        <dbReference type="ARBA" id="ARBA00022603"/>
    </source>
</evidence>
<comment type="caution">
    <text evidence="4">The sequence shown here is derived from an EMBL/GenBank/DDBJ whole genome shotgun (WGS) entry which is preliminary data.</text>
</comment>
<gene>
    <name evidence="4" type="ORF">COT67_02055</name>
</gene>